<dbReference type="OrthoDB" id="7164576at2"/>
<name>A0A0F3NME0_9RICK</name>
<comment type="caution">
    <text evidence="2">The sequence shown here is derived from an EMBL/GenBank/DDBJ whole genome shotgun (WGS) entry which is preliminary data.</text>
</comment>
<feature type="signal peptide" evidence="1">
    <location>
        <begin position="1"/>
        <end position="24"/>
    </location>
</feature>
<keyword evidence="1" id="KW-0732">Signal</keyword>
<dbReference type="InterPro" id="IPR023614">
    <property type="entry name" value="Porin_dom_sf"/>
</dbReference>
<dbReference type="Gene3D" id="2.40.160.10">
    <property type="entry name" value="Porin"/>
    <property type="match status" value="1"/>
</dbReference>
<evidence type="ECO:0000256" key="1">
    <source>
        <dbReference type="SAM" id="SignalP"/>
    </source>
</evidence>
<evidence type="ECO:0000313" key="2">
    <source>
        <dbReference type="EMBL" id="KJV68951.1"/>
    </source>
</evidence>
<dbReference type="RefSeq" id="WP_052690361.1">
    <property type="nucleotide sequence ID" value="NZ_LANX01000001.1"/>
</dbReference>
<dbReference type="EMBL" id="LANX01000001">
    <property type="protein sequence ID" value="KJV68951.1"/>
    <property type="molecule type" value="Genomic_DNA"/>
</dbReference>
<evidence type="ECO:0000313" key="3">
    <source>
        <dbReference type="Proteomes" id="UP000033562"/>
    </source>
</evidence>
<accession>A0A0F3NME0</accession>
<dbReference type="PATRIC" id="fig|1359163.3.peg.313"/>
<proteinExistence type="predicted"/>
<dbReference type="Proteomes" id="UP000033562">
    <property type="component" value="Unassembled WGS sequence"/>
</dbReference>
<keyword evidence="3" id="KW-1185">Reference proteome</keyword>
<gene>
    <name evidence="2" type="ORF">NLO413_0323</name>
</gene>
<dbReference type="SUPFAM" id="SSF56935">
    <property type="entry name" value="Porins"/>
    <property type="match status" value="1"/>
</dbReference>
<protein>
    <submittedName>
        <fullName evidence="2">Outer membrane insertion C-terminal signal domain protein</fullName>
    </submittedName>
</protein>
<sequence>MRKLSLSTALVSLLMLYSIEEVLACSNCTKEHKKGLIHSEKIHSNKYPFFKIGGDFLSYGWVVNQEGNDPVISPFQDYSRGYGAMIDGTFSITAEGQNNNLGISYGFNVEFDTPYIKKSDFTASTAINNRGTKLFVNTAYGNFTIGYQKGVDSIMKIDAFTIGTGDNGNSWLKYVNLRNEFFAGYNFGEKNTDEYIKNAFYLPTGLYMEGLFDGMNRFSYNHYKYQNSGTLINSLPLRVSYISPNVLGFSVGISYSPFGYDYSSVLRANINNNSSLSRKAKDDVVKVLINYDIMEKITNMVKDITDYEVLNVIEGKLMNLEKSIQDVSRYTVTHQDKIEYDVLNIIKDSYEQDRRLLIQDLHNKDYDYDYNLRESISNIIENITRKMKIHRGFIAPIYDNIVNLGLTYKVNLRDVNIQTSITSEYAHFKSIQEQNNEFVIMPNIKSIAVGAVANYKTAKIAASYGYLGEIDSIVGKYEFNAIEEKFLYNDNGVILGSSYFWTVGASYGYKGTTVSTSYRKSVYGAENRLYDIGAGVEYTFSEILSKLQYKIFANYHYFTAHQKLHDDYKQGSILLIGMKCEF</sequence>
<reference evidence="2 3" key="1">
    <citation type="submission" date="2015-02" db="EMBL/GenBank/DDBJ databases">
        <title>Genome Sequencing of Rickettsiales.</title>
        <authorList>
            <person name="Daugherty S.C."/>
            <person name="Su Q."/>
            <person name="Abolude K."/>
            <person name="Beier-Sexton M."/>
            <person name="Carlyon J.A."/>
            <person name="Carter R."/>
            <person name="Day N.P."/>
            <person name="Dumler S.J."/>
            <person name="Dyachenko V."/>
            <person name="Godinez A."/>
            <person name="Kurtti T.J."/>
            <person name="Lichay M."/>
            <person name="Mullins K.E."/>
            <person name="Ott S."/>
            <person name="Pappas-Brown V."/>
            <person name="Paris D.H."/>
            <person name="Patel P."/>
            <person name="Richards A.L."/>
            <person name="Sadzewicz L."/>
            <person name="Sears K."/>
            <person name="Seidman D."/>
            <person name="Sengamalay N."/>
            <person name="Stenos J."/>
            <person name="Tallon L.J."/>
            <person name="Vincent G."/>
            <person name="Fraser C.M."/>
            <person name="Munderloh U."/>
            <person name="Dunning-Hotopp J.C."/>
        </authorList>
    </citation>
    <scope>NUCLEOTIDE SEQUENCE [LARGE SCALE GENOMIC DNA]</scope>
    <source>
        <strain evidence="2 3">RAC413</strain>
    </source>
</reference>
<feature type="chain" id="PRO_5002465043" evidence="1">
    <location>
        <begin position="25"/>
        <end position="582"/>
    </location>
</feature>
<organism evidence="2 3">
    <name type="scientific">Candidatus Neoehrlichia procyonis str. RAC413</name>
    <dbReference type="NCBI Taxonomy" id="1359163"/>
    <lineage>
        <taxon>Bacteria</taxon>
        <taxon>Pseudomonadati</taxon>
        <taxon>Pseudomonadota</taxon>
        <taxon>Alphaproteobacteria</taxon>
        <taxon>Rickettsiales</taxon>
        <taxon>Anaplasmataceae</taxon>
        <taxon>Candidatus Neoehrlichia</taxon>
    </lineage>
</organism>
<dbReference type="AlphaFoldDB" id="A0A0F3NME0"/>